<dbReference type="Pfam" id="PF05013">
    <property type="entry name" value="FGase"/>
    <property type="match status" value="1"/>
</dbReference>
<proteinExistence type="predicted"/>
<name>A0A6M1LT58_9PROT</name>
<evidence type="ECO:0000313" key="2">
    <source>
        <dbReference type="Proteomes" id="UP000475385"/>
    </source>
</evidence>
<dbReference type="EMBL" id="JAAIKB010000011">
    <property type="protein sequence ID" value="NGM22774.1"/>
    <property type="molecule type" value="Genomic_DNA"/>
</dbReference>
<dbReference type="InterPro" id="IPR011227">
    <property type="entry name" value="UCP029730"/>
</dbReference>
<reference evidence="1 2" key="1">
    <citation type="submission" date="2020-03" db="EMBL/GenBank/DDBJ databases">
        <title>Roseomonas stagni sp. nov., isolated from pond water in Japan.</title>
        <authorList>
            <person name="Furuhata K."/>
            <person name="Miyamoto H."/>
            <person name="Goto K."/>
        </authorList>
    </citation>
    <scope>NUCLEOTIDE SEQUENCE [LARGE SCALE GENOMIC DNA]</scope>
    <source>
        <strain evidence="1 2">PeD5</strain>
    </source>
</reference>
<dbReference type="RefSeq" id="WP_164696697.1">
    <property type="nucleotide sequence ID" value="NZ_JAAIKB010000011.1"/>
</dbReference>
<dbReference type="Gene3D" id="3.40.630.40">
    <property type="entry name" value="Zn-dependent exopeptidases"/>
    <property type="match status" value="1"/>
</dbReference>
<dbReference type="Proteomes" id="UP000475385">
    <property type="component" value="Unassembled WGS sequence"/>
</dbReference>
<evidence type="ECO:0000313" key="1">
    <source>
        <dbReference type="EMBL" id="NGM22774.1"/>
    </source>
</evidence>
<dbReference type="SUPFAM" id="SSF53187">
    <property type="entry name" value="Zn-dependent exopeptidases"/>
    <property type="match status" value="1"/>
</dbReference>
<protein>
    <submittedName>
        <fullName evidence="1">N-formylglutamate amidohydrolase</fullName>
    </submittedName>
</protein>
<comment type="caution">
    <text evidence="1">The sequence shown here is derived from an EMBL/GenBank/DDBJ whole genome shotgun (WGS) entry which is preliminary data.</text>
</comment>
<keyword evidence="2" id="KW-1185">Reference proteome</keyword>
<organism evidence="1 2">
    <name type="scientific">Falsiroseomonas algicola</name>
    <dbReference type="NCBI Taxonomy" id="2716930"/>
    <lineage>
        <taxon>Bacteria</taxon>
        <taxon>Pseudomonadati</taxon>
        <taxon>Pseudomonadota</taxon>
        <taxon>Alphaproteobacteria</taxon>
        <taxon>Acetobacterales</taxon>
        <taxon>Roseomonadaceae</taxon>
        <taxon>Falsiroseomonas</taxon>
    </lineage>
</organism>
<accession>A0A6M1LT58</accession>
<dbReference type="InterPro" id="IPR007709">
    <property type="entry name" value="N-FG_amidohydro"/>
</dbReference>
<sequence length="240" mass="25558">MNPVAWMENAAGAGAVLLVCEHASNWIPPRHGDLGVSAADRQRHIAWDIGAASLARGLARRLDARLVLSGVSRLVIDCNRPLGAPSSIPRRSEDTEIPGNAGLTAAEIAFRQREYVEPFRALVAGAIAARRPSLLVGVHSFTPVFRGVARPWHAGVLYADATALGARLVAGLRADPALVVGDNEPYRIEPEEDFTVPIHGDANGIPAVLLEVRQDLLADEAGAEAWAARLAPLLRICVAF</sequence>
<gene>
    <name evidence="1" type="ORF">G3576_22365</name>
</gene>
<dbReference type="AlphaFoldDB" id="A0A6M1LT58"/>
<dbReference type="PIRSF" id="PIRSF029730">
    <property type="entry name" value="UCP029730"/>
    <property type="match status" value="1"/>
</dbReference>